<evidence type="ECO:0000256" key="1">
    <source>
        <dbReference type="ARBA" id="ARBA00009986"/>
    </source>
</evidence>
<evidence type="ECO:0000259" key="6">
    <source>
        <dbReference type="Pfam" id="PF00171"/>
    </source>
</evidence>
<dbReference type="EMBL" id="MABE01000081">
    <property type="protein sequence ID" value="OUS41362.1"/>
    <property type="molecule type" value="Genomic_DNA"/>
</dbReference>
<organism evidence="7 8">
    <name type="scientific">Oleispira antarctica</name>
    <dbReference type="NCBI Taxonomy" id="188908"/>
    <lineage>
        <taxon>Bacteria</taxon>
        <taxon>Pseudomonadati</taxon>
        <taxon>Pseudomonadota</taxon>
        <taxon>Gammaproteobacteria</taxon>
        <taxon>Oceanospirillales</taxon>
        <taxon>Oceanospirillaceae</taxon>
        <taxon>Oleispira</taxon>
    </lineage>
</organism>
<comment type="caution">
    <text evidence="7">The sequence shown here is derived from an EMBL/GenBank/DDBJ whole genome shotgun (WGS) entry which is preliminary data.</text>
</comment>
<keyword evidence="3" id="KW-0520">NAD</keyword>
<dbReference type="InterPro" id="IPR016161">
    <property type="entry name" value="Ald_DH/histidinol_DH"/>
</dbReference>
<dbReference type="PANTHER" id="PTHR43570:SF20">
    <property type="entry name" value="ALDEHYDE DEHYDROGENASE ALDX-RELATED"/>
    <property type="match status" value="1"/>
</dbReference>
<dbReference type="InterPro" id="IPR015590">
    <property type="entry name" value="Aldehyde_DH_dom"/>
</dbReference>
<dbReference type="Gene3D" id="3.40.605.10">
    <property type="entry name" value="Aldehyde Dehydrogenase, Chain A, domain 1"/>
    <property type="match status" value="1"/>
</dbReference>
<feature type="non-terminal residue" evidence="7">
    <location>
        <position position="280"/>
    </location>
</feature>
<dbReference type="AlphaFoldDB" id="A0A1Y5I2D7"/>
<keyword evidence="2 5" id="KW-0560">Oxidoreductase</keyword>
<feature type="active site" evidence="4">
    <location>
        <position position="229"/>
    </location>
</feature>
<dbReference type="GO" id="GO:0005737">
    <property type="term" value="C:cytoplasm"/>
    <property type="evidence" value="ECO:0007669"/>
    <property type="project" value="TreeGrafter"/>
</dbReference>
<evidence type="ECO:0000313" key="8">
    <source>
        <dbReference type="Proteomes" id="UP000227088"/>
    </source>
</evidence>
<dbReference type="InterPro" id="IPR016162">
    <property type="entry name" value="Ald_DH_N"/>
</dbReference>
<dbReference type="Gene3D" id="3.40.309.10">
    <property type="entry name" value="Aldehyde Dehydrogenase, Chain A, domain 2"/>
    <property type="match status" value="1"/>
</dbReference>
<evidence type="ECO:0000256" key="4">
    <source>
        <dbReference type="PROSITE-ProRule" id="PRU10007"/>
    </source>
</evidence>
<sequence length="280" mass="30646">MVANAAEVSTLTKEQDTEIPRLKELFSRQKCAFSSNPMPSAEQRIGHLKALKDITIKYQDQLAAAVNIDFSGRSKDETLLAEILTSVEGINMAIKKTRKWMKPSRRSVGMLFAPAKNEVRYQPLGVVGIIVPWNYPIFLALGPLVAALSAGNRAMIKMSEFTPNLNEVFKAMIAEIFEENHVCIIEGEADAAVAFTEQPFDHILFTGSTTVGRFVMAAAAKNLTPVTLELGGKSPAIVSDHIPMKDAAERICFGKSMNAGQTCVAPDYILVPKAKEQEFV</sequence>
<dbReference type="PROSITE" id="PS00687">
    <property type="entry name" value="ALDEHYDE_DEHYDR_GLU"/>
    <property type="match status" value="1"/>
</dbReference>
<reference evidence="8" key="1">
    <citation type="journal article" date="2017" name="Proc. Natl. Acad. Sci. U.S.A.">
        <title>Simulation of Deepwater Horizon oil plume reveals substrate specialization within a complex community of hydrocarbon degraders.</title>
        <authorList>
            <person name="Hu P."/>
            <person name="Dubinsky E.A."/>
            <person name="Probst A.J."/>
            <person name="Wang J."/>
            <person name="Sieber C.M.K."/>
            <person name="Tom L.M."/>
            <person name="Gardinali P."/>
            <person name="Banfield J.F."/>
            <person name="Atlas R.M."/>
            <person name="Andersen G.L."/>
        </authorList>
    </citation>
    <scope>NUCLEOTIDE SEQUENCE [LARGE SCALE GENOMIC DNA]</scope>
</reference>
<dbReference type="InterPro" id="IPR016163">
    <property type="entry name" value="Ald_DH_C"/>
</dbReference>
<dbReference type="InterPro" id="IPR029510">
    <property type="entry name" value="Ald_DH_CS_GLU"/>
</dbReference>
<evidence type="ECO:0000256" key="2">
    <source>
        <dbReference type="ARBA" id="ARBA00023002"/>
    </source>
</evidence>
<comment type="similarity">
    <text evidence="1 5">Belongs to the aldehyde dehydrogenase family.</text>
</comment>
<dbReference type="Proteomes" id="UP000227088">
    <property type="component" value="Unassembled WGS sequence"/>
</dbReference>
<dbReference type="InterPro" id="IPR012394">
    <property type="entry name" value="Aldehyde_DH_NAD(P)"/>
</dbReference>
<accession>A0A1Y5I2D7</accession>
<dbReference type="PANTHER" id="PTHR43570">
    <property type="entry name" value="ALDEHYDE DEHYDROGENASE"/>
    <property type="match status" value="1"/>
</dbReference>
<feature type="domain" description="Aldehyde dehydrogenase" evidence="6">
    <location>
        <begin position="30"/>
        <end position="280"/>
    </location>
</feature>
<dbReference type="GO" id="GO:0004029">
    <property type="term" value="F:aldehyde dehydrogenase (NAD+) activity"/>
    <property type="evidence" value="ECO:0007669"/>
    <property type="project" value="TreeGrafter"/>
</dbReference>
<dbReference type="GO" id="GO:0006081">
    <property type="term" value="P:aldehyde metabolic process"/>
    <property type="evidence" value="ECO:0007669"/>
    <property type="project" value="InterPro"/>
</dbReference>
<dbReference type="Pfam" id="PF00171">
    <property type="entry name" value="Aldedh"/>
    <property type="match status" value="1"/>
</dbReference>
<evidence type="ECO:0000256" key="3">
    <source>
        <dbReference type="ARBA" id="ARBA00023027"/>
    </source>
</evidence>
<evidence type="ECO:0000256" key="5">
    <source>
        <dbReference type="RuleBase" id="RU003345"/>
    </source>
</evidence>
<gene>
    <name evidence="7" type="ORF">A9R00_01325</name>
</gene>
<proteinExistence type="inferred from homology"/>
<protein>
    <submittedName>
        <fullName evidence="7">Coniferyl-aldehyde dehydrogenase</fullName>
    </submittedName>
</protein>
<name>A0A1Y5I2D7_OLEAN</name>
<dbReference type="SUPFAM" id="SSF53720">
    <property type="entry name" value="ALDH-like"/>
    <property type="match status" value="1"/>
</dbReference>
<evidence type="ECO:0000313" key="7">
    <source>
        <dbReference type="EMBL" id="OUS41362.1"/>
    </source>
</evidence>